<dbReference type="InterPro" id="IPR029058">
    <property type="entry name" value="AB_hydrolase_fold"/>
</dbReference>
<comment type="caution">
    <text evidence="4">The sequence shown here is derived from an EMBL/GenBank/DDBJ whole genome shotgun (WGS) entry which is preliminary data.</text>
</comment>
<dbReference type="Gene3D" id="3.40.50.1820">
    <property type="entry name" value="alpha/beta hydrolase"/>
    <property type="match status" value="1"/>
</dbReference>
<dbReference type="AlphaFoldDB" id="A0A211ZIS4"/>
<evidence type="ECO:0000313" key="4">
    <source>
        <dbReference type="EMBL" id="OWJ65150.1"/>
    </source>
</evidence>
<evidence type="ECO:0000313" key="5">
    <source>
        <dbReference type="Proteomes" id="UP000196655"/>
    </source>
</evidence>
<dbReference type="Pfam" id="PF00326">
    <property type="entry name" value="Peptidase_S9"/>
    <property type="match status" value="1"/>
</dbReference>
<dbReference type="STRING" id="1122125.GCA_000423185_04954"/>
<feature type="domain" description="Peptidase S9 prolyl oligopeptidase catalytic" evidence="3">
    <location>
        <begin position="404"/>
        <end position="614"/>
    </location>
</feature>
<dbReference type="PANTHER" id="PTHR42776:SF27">
    <property type="entry name" value="DIPEPTIDYL PEPTIDASE FAMILY MEMBER 6"/>
    <property type="match status" value="1"/>
</dbReference>
<reference evidence="5" key="1">
    <citation type="submission" date="2017-05" db="EMBL/GenBank/DDBJ databases">
        <authorList>
            <person name="Macchi M."/>
            <person name="Festa S."/>
            <person name="Coppotelli B.M."/>
            <person name="Morelli I.S."/>
        </authorList>
    </citation>
    <scope>NUCLEOTIDE SEQUENCE [LARGE SCALE GENOMIC DNA]</scope>
    <source>
        <strain evidence="5">I</strain>
    </source>
</reference>
<keyword evidence="2" id="KW-0720">Serine protease</keyword>
<dbReference type="RefSeq" id="WP_088152953.1">
    <property type="nucleotide sequence ID" value="NZ_NHON01000042.1"/>
</dbReference>
<dbReference type="InterPro" id="IPR011659">
    <property type="entry name" value="WD40"/>
</dbReference>
<dbReference type="SUPFAM" id="SSF82171">
    <property type="entry name" value="DPP6 N-terminal domain-like"/>
    <property type="match status" value="1"/>
</dbReference>
<evidence type="ECO:0000256" key="2">
    <source>
        <dbReference type="ARBA" id="ARBA00022825"/>
    </source>
</evidence>
<protein>
    <recommendedName>
        <fullName evidence="3">Peptidase S9 prolyl oligopeptidase catalytic domain-containing protein</fullName>
    </recommendedName>
</protein>
<dbReference type="InterPro" id="IPR011042">
    <property type="entry name" value="6-blade_b-propeller_TolB-like"/>
</dbReference>
<dbReference type="SUPFAM" id="SSF53474">
    <property type="entry name" value="alpha/beta-Hydrolases"/>
    <property type="match status" value="1"/>
</dbReference>
<dbReference type="Pfam" id="PF07676">
    <property type="entry name" value="PD40"/>
    <property type="match status" value="2"/>
</dbReference>
<keyword evidence="5" id="KW-1185">Reference proteome</keyword>
<organism evidence="4 5">
    <name type="scientific">Inquilinus limosus</name>
    <dbReference type="NCBI Taxonomy" id="171674"/>
    <lineage>
        <taxon>Bacteria</taxon>
        <taxon>Pseudomonadati</taxon>
        <taxon>Pseudomonadota</taxon>
        <taxon>Alphaproteobacteria</taxon>
        <taxon>Rhodospirillales</taxon>
        <taxon>Rhodospirillaceae</taxon>
        <taxon>Inquilinus</taxon>
    </lineage>
</organism>
<dbReference type="Gene3D" id="2.120.10.30">
    <property type="entry name" value="TolB, C-terminal domain"/>
    <property type="match status" value="2"/>
</dbReference>
<dbReference type="Proteomes" id="UP000196655">
    <property type="component" value="Unassembled WGS sequence"/>
</dbReference>
<evidence type="ECO:0000256" key="1">
    <source>
        <dbReference type="ARBA" id="ARBA00022801"/>
    </source>
</evidence>
<dbReference type="PANTHER" id="PTHR42776">
    <property type="entry name" value="SERINE PEPTIDASE S9 FAMILY MEMBER"/>
    <property type="match status" value="1"/>
</dbReference>
<keyword evidence="2" id="KW-0645">Protease</keyword>
<proteinExistence type="predicted"/>
<name>A0A211ZIS4_9PROT</name>
<accession>A0A211ZIS4</accession>
<dbReference type="OrthoDB" id="1094230at2"/>
<evidence type="ECO:0000259" key="3">
    <source>
        <dbReference type="Pfam" id="PF00326"/>
    </source>
</evidence>
<gene>
    <name evidence="4" type="ORF">BWR60_20910</name>
</gene>
<dbReference type="EMBL" id="NHON01000042">
    <property type="protein sequence ID" value="OWJ65150.1"/>
    <property type="molecule type" value="Genomic_DNA"/>
</dbReference>
<keyword evidence="1" id="KW-0378">Hydrolase</keyword>
<dbReference type="GO" id="GO:0004252">
    <property type="term" value="F:serine-type endopeptidase activity"/>
    <property type="evidence" value="ECO:0007669"/>
    <property type="project" value="TreeGrafter"/>
</dbReference>
<sequence length="642" mass="70143">MSIDPGFLDRLIAAPRLLFPAVSPDGRWVAWLWNGKAEGNGPWVAPTAGDVAPRLLLEPFSGWDCDSFSWAPDSQALIVARRRDGEEQVGLQRVWLDPARPAEALLPDRPGYYVYTAQQHPDGRRLIYAASRDPATGLGGDILHLYEHDIATGTQRVLASPLRSCKLMPKLDPTGRRILYLRNDHHPSGRALWVYELETGTDRELYNPGGPAKAEGVWSPDGSRIAFVAEGPSHKRLGLIDVAKDELRWLVDDPAIPVEHVRWPSQADSDRLVVIESSAARDEAGFLDIGTGAYAPVFRGGDILRPIAPLPDGRWVLERGRATAPTSVVTLAAEAPDLLTAHELTPLPEGSLPDPAELSPAEPFWWHSVDGLRIQGWLYRAKGEARGAVIHVHGGPTAHYDGRFDPIPQALCRAGFHVLQPNYRGSTGLGLAFQEAIKADGWGGREQEDIRTGILALMNAGLARPGRVGITGLSYGGYSAWWAITHFPREVIAASAPICGMTDLVTDYWTTRPDLRPYSEAMMGGTPDELPQKYRERSPIHAVDRIEGALLIVQGLTDPNVTPEHVEIMRAELDARGIPYETLLFPDEGHGIVKPGNCRVLYERLVAFFDEAFGPLSADPGADDIEMVELPLPPDAGEVGLA</sequence>
<dbReference type="InterPro" id="IPR001375">
    <property type="entry name" value="Peptidase_S9_cat"/>
</dbReference>
<dbReference type="GO" id="GO:0006508">
    <property type="term" value="P:proteolysis"/>
    <property type="evidence" value="ECO:0007669"/>
    <property type="project" value="InterPro"/>
</dbReference>